<dbReference type="Pfam" id="PF02770">
    <property type="entry name" value="Acyl-CoA_dh_M"/>
    <property type="match status" value="1"/>
</dbReference>
<dbReference type="InterPro" id="IPR009100">
    <property type="entry name" value="AcylCoA_DH/oxidase_NM_dom_sf"/>
</dbReference>
<evidence type="ECO:0000256" key="6">
    <source>
        <dbReference type="ARBA" id="ARBA00023002"/>
    </source>
</evidence>
<dbReference type="GO" id="GO:0005737">
    <property type="term" value="C:cytoplasm"/>
    <property type="evidence" value="ECO:0007669"/>
    <property type="project" value="TreeGrafter"/>
</dbReference>
<sequence>MRNSTGSSRTRLRTGRTKGTPVTDNSYDDVLAKAFDDRVVAWTEQAELDKKFPRQLLEHLGAAGVFARKWEDRKLTELEHHFALARQLGTLGSAAIGVGVSLHDSAIAILRRFGRNDFLRNLAEEAIAVEKVLCIGASEESGGSDLQNAQTMIEPEGDGYRVVGHKKFVSLSPIADYILVVCRDATSGSAGESGSVALAAVPTSQVRVGTPYEKLGAGPLDTAPVTIDTWIPAEALIARPATGLAVISWGLAHERYSVAGQIAAACEVMLGVTLARMYDRTQFGKRLYDHQALRLRIADLQSRVDLLRYALDGVAAEGKINLRTAAALKASSAKLGEEVASECLHIFGGIGYLQVGLPFERWYRDMKLARVGGGADEVLLELVAAAMKPDNERYEQMLAKVEQA</sequence>
<evidence type="ECO:0000259" key="12">
    <source>
        <dbReference type="Pfam" id="PF00441"/>
    </source>
</evidence>
<keyword evidence="4 10" id="KW-0285">Flavoprotein</keyword>
<dbReference type="CDD" id="cd00567">
    <property type="entry name" value="ACAD"/>
    <property type="match status" value="1"/>
</dbReference>
<dbReference type="GO" id="GO:0033539">
    <property type="term" value="P:fatty acid beta-oxidation using acyl-CoA dehydrogenase"/>
    <property type="evidence" value="ECO:0007669"/>
    <property type="project" value="TreeGrafter"/>
</dbReference>
<keyword evidence="6 10" id="KW-0560">Oxidoreductase</keyword>
<dbReference type="AlphaFoldDB" id="A0A6P1D326"/>
<dbReference type="InterPro" id="IPR050741">
    <property type="entry name" value="Acyl-CoA_dehydrogenase"/>
</dbReference>
<dbReference type="InterPro" id="IPR037069">
    <property type="entry name" value="AcylCoA_DH/ox_N_sf"/>
</dbReference>
<dbReference type="Gene3D" id="1.10.540.10">
    <property type="entry name" value="Acyl-CoA dehydrogenase/oxidase, N-terminal domain"/>
    <property type="match status" value="1"/>
</dbReference>
<dbReference type="GO" id="GO:0003995">
    <property type="term" value="F:acyl-CoA dehydrogenase activity"/>
    <property type="evidence" value="ECO:0007669"/>
    <property type="project" value="TreeGrafter"/>
</dbReference>
<keyword evidence="5 10" id="KW-0274">FAD</keyword>
<accession>A0A6P1D326</accession>
<dbReference type="EMBL" id="JAAGUZ010000010">
    <property type="protein sequence ID" value="NEW43851.1"/>
    <property type="molecule type" value="Genomic_DNA"/>
</dbReference>
<evidence type="ECO:0000313" key="16">
    <source>
        <dbReference type="Proteomes" id="UP000468928"/>
    </source>
</evidence>
<feature type="region of interest" description="Disordered" evidence="11">
    <location>
        <begin position="1"/>
        <end position="24"/>
    </location>
</feature>
<feature type="domain" description="Acyl-CoA oxidase/dehydrogenase middle" evidence="13">
    <location>
        <begin position="134"/>
        <end position="228"/>
    </location>
</feature>
<dbReference type="InterPro" id="IPR046373">
    <property type="entry name" value="Acyl-CoA_Oxase/DH_mid-dom_sf"/>
</dbReference>
<name>A0A6P1D326_9NOCA</name>
<comment type="caution">
    <text evidence="14">The sequence shown here is derived from an EMBL/GenBank/DDBJ whole genome shotgun (WGS) entry which is preliminary data.</text>
</comment>
<protein>
    <recommendedName>
        <fullName evidence="8">Acyl-[acyl-carrier-protein] dehydrogenase MbtN</fullName>
    </recommendedName>
    <alternativeName>
        <fullName evidence="9">Mycobactin synthase protein N</fullName>
    </alternativeName>
</protein>
<evidence type="ECO:0000256" key="4">
    <source>
        <dbReference type="ARBA" id="ARBA00022630"/>
    </source>
</evidence>
<proteinExistence type="inferred from homology"/>
<evidence type="ECO:0000256" key="2">
    <source>
        <dbReference type="ARBA" id="ARBA00005102"/>
    </source>
</evidence>
<dbReference type="InterPro" id="IPR036250">
    <property type="entry name" value="AcylCo_DH-like_C"/>
</dbReference>
<evidence type="ECO:0000313" key="14">
    <source>
        <dbReference type="EMBL" id="NEW43851.1"/>
    </source>
</evidence>
<reference evidence="16 17" key="1">
    <citation type="submission" date="2020-01" db="EMBL/GenBank/DDBJ databases">
        <title>Genetics and antimicrobial susceptibilities of Nocardia species isolated from the soil; a comparison with species isolated from humans.</title>
        <authorList>
            <person name="Carrasco G."/>
            <person name="Monzon S."/>
            <person name="Sansegundo M."/>
            <person name="Garcia E."/>
            <person name="Garrido N."/>
            <person name="Medina M.J."/>
            <person name="Villalon P."/>
            <person name="Ramirez-Arocha A.C."/>
            <person name="Jimenez P."/>
            <person name="Cuesta I."/>
            <person name="Valdezate S."/>
        </authorList>
    </citation>
    <scope>NUCLEOTIDE SEQUENCE [LARGE SCALE GENOMIC DNA]</scope>
    <source>
        <strain evidence="14 16">CNM20110639</strain>
        <strain evidence="15 17">CNM20110649</strain>
    </source>
</reference>
<comment type="similarity">
    <text evidence="3 10">Belongs to the acyl-CoA dehydrogenase family.</text>
</comment>
<dbReference type="Pfam" id="PF00441">
    <property type="entry name" value="Acyl-CoA_dh_1"/>
    <property type="match status" value="1"/>
</dbReference>
<feature type="domain" description="Acyl-CoA dehydrogenase/oxidase C-terminal" evidence="12">
    <location>
        <begin position="242"/>
        <end position="387"/>
    </location>
</feature>
<evidence type="ECO:0000313" key="15">
    <source>
        <dbReference type="EMBL" id="NEW55000.1"/>
    </source>
</evidence>
<dbReference type="Gene3D" id="1.20.140.10">
    <property type="entry name" value="Butyryl-CoA Dehydrogenase, subunit A, domain 3"/>
    <property type="match status" value="1"/>
</dbReference>
<keyword evidence="17" id="KW-1185">Reference proteome</keyword>
<dbReference type="Proteomes" id="UP000470876">
    <property type="component" value="Unassembled WGS sequence"/>
</dbReference>
<evidence type="ECO:0000256" key="10">
    <source>
        <dbReference type="RuleBase" id="RU362125"/>
    </source>
</evidence>
<dbReference type="InterPro" id="IPR009075">
    <property type="entry name" value="AcylCo_DH/oxidase_C"/>
</dbReference>
<evidence type="ECO:0000313" key="17">
    <source>
        <dbReference type="Proteomes" id="UP000470876"/>
    </source>
</evidence>
<dbReference type="GO" id="GO:0050660">
    <property type="term" value="F:flavin adenine dinucleotide binding"/>
    <property type="evidence" value="ECO:0007669"/>
    <property type="project" value="InterPro"/>
</dbReference>
<dbReference type="PANTHER" id="PTHR48083">
    <property type="entry name" value="MEDIUM-CHAIN SPECIFIC ACYL-COA DEHYDROGENASE, MITOCHONDRIAL-RELATED"/>
    <property type="match status" value="1"/>
</dbReference>
<evidence type="ECO:0000256" key="7">
    <source>
        <dbReference type="ARBA" id="ARBA00037085"/>
    </source>
</evidence>
<evidence type="ECO:0000256" key="11">
    <source>
        <dbReference type="SAM" id="MobiDB-lite"/>
    </source>
</evidence>
<dbReference type="Gene3D" id="2.40.110.10">
    <property type="entry name" value="Butyryl-CoA Dehydrogenase, subunit A, domain 2"/>
    <property type="match status" value="1"/>
</dbReference>
<dbReference type="PANTHER" id="PTHR48083:SF20">
    <property type="entry name" value="LONG-CHAIN SPECIFIC ACYL-COA DEHYDROGENASE, MITOCHONDRIAL"/>
    <property type="match status" value="1"/>
</dbReference>
<evidence type="ECO:0000256" key="9">
    <source>
        <dbReference type="ARBA" id="ARBA00042660"/>
    </source>
</evidence>
<organism evidence="14 16">
    <name type="scientific">Nocardia cyriacigeorgica</name>
    <dbReference type="NCBI Taxonomy" id="135487"/>
    <lineage>
        <taxon>Bacteria</taxon>
        <taxon>Bacillati</taxon>
        <taxon>Actinomycetota</taxon>
        <taxon>Actinomycetes</taxon>
        <taxon>Mycobacteriales</taxon>
        <taxon>Nocardiaceae</taxon>
        <taxon>Nocardia</taxon>
    </lineage>
</organism>
<comment type="pathway">
    <text evidence="2">Siderophore biosynthesis; mycobactin biosynthesis.</text>
</comment>
<dbReference type="InterPro" id="IPR006091">
    <property type="entry name" value="Acyl-CoA_Oxase/DH_mid-dom"/>
</dbReference>
<evidence type="ECO:0000259" key="13">
    <source>
        <dbReference type="Pfam" id="PF02770"/>
    </source>
</evidence>
<dbReference type="SUPFAM" id="SSF47203">
    <property type="entry name" value="Acyl-CoA dehydrogenase C-terminal domain-like"/>
    <property type="match status" value="1"/>
</dbReference>
<comment type="function">
    <text evidence="7">Catalyzes the dehydrogenation at the alpha-beta position of ACP-bound acyl chains. This results in the introduction of a double bond in the lipidic chain, which is further transferred to the epsilon-amino group of lysine residue in the mycobactin core by MbtK.</text>
</comment>
<evidence type="ECO:0000256" key="3">
    <source>
        <dbReference type="ARBA" id="ARBA00009347"/>
    </source>
</evidence>
<gene>
    <name evidence="14" type="ORF">GV789_05175</name>
    <name evidence="15" type="ORF">GV794_04850</name>
</gene>
<dbReference type="EMBL" id="JAAGUX010000005">
    <property type="protein sequence ID" value="NEW55000.1"/>
    <property type="molecule type" value="Genomic_DNA"/>
</dbReference>
<evidence type="ECO:0000256" key="8">
    <source>
        <dbReference type="ARBA" id="ARBA00040394"/>
    </source>
</evidence>
<dbReference type="SUPFAM" id="SSF56645">
    <property type="entry name" value="Acyl-CoA dehydrogenase NM domain-like"/>
    <property type="match status" value="1"/>
</dbReference>
<evidence type="ECO:0000256" key="1">
    <source>
        <dbReference type="ARBA" id="ARBA00001974"/>
    </source>
</evidence>
<comment type="cofactor">
    <cofactor evidence="1 10">
        <name>FAD</name>
        <dbReference type="ChEBI" id="CHEBI:57692"/>
    </cofactor>
</comment>
<evidence type="ECO:0000256" key="5">
    <source>
        <dbReference type="ARBA" id="ARBA00022827"/>
    </source>
</evidence>
<dbReference type="Proteomes" id="UP000468928">
    <property type="component" value="Unassembled WGS sequence"/>
</dbReference>